<feature type="transmembrane region" description="Helical" evidence="1">
    <location>
        <begin position="71"/>
        <end position="88"/>
    </location>
</feature>
<dbReference type="InterPro" id="IPR010266">
    <property type="entry name" value="NnrS"/>
</dbReference>
<keyword evidence="1" id="KW-0472">Membrane</keyword>
<gene>
    <name evidence="2" type="ORF">HHL25_18125</name>
</gene>
<dbReference type="Pfam" id="PF05940">
    <property type="entry name" value="NnrS"/>
    <property type="match status" value="1"/>
</dbReference>
<feature type="transmembrane region" description="Helical" evidence="1">
    <location>
        <begin position="370"/>
        <end position="389"/>
    </location>
</feature>
<feature type="transmembrane region" description="Helical" evidence="1">
    <location>
        <begin position="122"/>
        <end position="143"/>
    </location>
</feature>
<dbReference type="RefSeq" id="WP_169594270.1">
    <property type="nucleotide sequence ID" value="NZ_JABBGK010000004.1"/>
</dbReference>
<comment type="caution">
    <text evidence="2">The sequence shown here is derived from an EMBL/GenBank/DDBJ whole genome shotgun (WGS) entry which is preliminary data.</text>
</comment>
<feature type="transmembrane region" description="Helical" evidence="1">
    <location>
        <begin position="155"/>
        <end position="177"/>
    </location>
</feature>
<dbReference type="Proteomes" id="UP000541470">
    <property type="component" value="Unassembled WGS sequence"/>
</dbReference>
<protein>
    <submittedName>
        <fullName evidence="2">Short-chain dehydrogenase</fullName>
    </submittedName>
</protein>
<feature type="transmembrane region" description="Helical" evidence="1">
    <location>
        <begin position="225"/>
        <end position="244"/>
    </location>
</feature>
<feature type="transmembrane region" description="Helical" evidence="1">
    <location>
        <begin position="338"/>
        <end position="358"/>
    </location>
</feature>
<feature type="transmembrane region" description="Helical" evidence="1">
    <location>
        <begin position="183"/>
        <end position="204"/>
    </location>
</feature>
<feature type="transmembrane region" description="Helical" evidence="1">
    <location>
        <begin position="32"/>
        <end position="51"/>
    </location>
</feature>
<evidence type="ECO:0000256" key="1">
    <source>
        <dbReference type="SAM" id="Phobius"/>
    </source>
</evidence>
<evidence type="ECO:0000313" key="3">
    <source>
        <dbReference type="Proteomes" id="UP000541470"/>
    </source>
</evidence>
<sequence>MTMRQPTRPAGGIPRGLSRTGSVFFSYGFRPFFLGAAIVAVGVMFLWILALTQGLAVGGSYGASAWHAHEMLFGFASAVVTGFLLTAVPNWTGRLPVSGPPLMALFGLWLAGRIVLIDPDLLTVDIAVTIDSLFLPAFLLVCAREIIAGRKWKELKVLAILALLSLANIGFHVGTLTGETTGIVQRLAVSAYIVLIMIVGGRIIPSFSRNWLNQKGQTRFPVPYNRFDAIAIIAGVMALGSWTLIPQDRLTGGVALVAGGLHAARLLRWRGHAVFAEKLLFVLHTAYAFVPLGLFTVALGQWQQLAPNAVLHVMTVGAISMMMLAVMTRATRGHTGRVLTASKITTASYVALLFAALLRPAADFLPAQGLELYAAAGLCWMLAFGLFIFEYGPMLTRVRRVV</sequence>
<feature type="transmembrane region" description="Helical" evidence="1">
    <location>
        <begin position="250"/>
        <end position="267"/>
    </location>
</feature>
<accession>A0A7Y0AYW8</accession>
<dbReference type="EMBL" id="JABBGK010000004">
    <property type="protein sequence ID" value="NML76054.1"/>
    <property type="molecule type" value="Genomic_DNA"/>
</dbReference>
<keyword evidence="1" id="KW-1133">Transmembrane helix</keyword>
<organism evidence="2 3">
    <name type="scientific">Rhizobium terricola</name>
    <dbReference type="NCBI Taxonomy" id="2728849"/>
    <lineage>
        <taxon>Bacteria</taxon>
        <taxon>Pseudomonadati</taxon>
        <taxon>Pseudomonadota</taxon>
        <taxon>Alphaproteobacteria</taxon>
        <taxon>Hyphomicrobiales</taxon>
        <taxon>Rhizobiaceae</taxon>
        <taxon>Rhizobium/Agrobacterium group</taxon>
        <taxon>Rhizobium</taxon>
    </lineage>
</organism>
<feature type="transmembrane region" description="Helical" evidence="1">
    <location>
        <begin position="279"/>
        <end position="299"/>
    </location>
</feature>
<keyword evidence="3" id="KW-1185">Reference proteome</keyword>
<feature type="transmembrane region" description="Helical" evidence="1">
    <location>
        <begin position="95"/>
        <end position="116"/>
    </location>
</feature>
<reference evidence="2 3" key="1">
    <citation type="submission" date="2020-04" db="EMBL/GenBank/DDBJ databases">
        <title>Rhizobium sp. S-51 isolated from soil.</title>
        <authorList>
            <person name="Dahal R.H."/>
        </authorList>
    </citation>
    <scope>NUCLEOTIDE SEQUENCE [LARGE SCALE GENOMIC DNA]</scope>
    <source>
        <strain evidence="2 3">S-51</strain>
    </source>
</reference>
<keyword evidence="1" id="KW-0812">Transmembrane</keyword>
<name>A0A7Y0AYW8_9HYPH</name>
<proteinExistence type="predicted"/>
<evidence type="ECO:0000313" key="2">
    <source>
        <dbReference type="EMBL" id="NML76054.1"/>
    </source>
</evidence>
<feature type="transmembrane region" description="Helical" evidence="1">
    <location>
        <begin position="305"/>
        <end position="326"/>
    </location>
</feature>
<dbReference type="AlphaFoldDB" id="A0A7Y0AYW8"/>